<comment type="caution">
    <text evidence="1">The sequence shown here is derived from an EMBL/GenBank/DDBJ whole genome shotgun (WGS) entry which is preliminary data.</text>
</comment>
<evidence type="ECO:0000313" key="1">
    <source>
        <dbReference type="EMBL" id="MTG97404.1"/>
    </source>
</evidence>
<reference evidence="1 2" key="1">
    <citation type="submission" date="2019-11" db="EMBL/GenBank/DDBJ databases">
        <title>Genome of Strain BIT-d1.</title>
        <authorList>
            <person name="Yang Y."/>
        </authorList>
    </citation>
    <scope>NUCLEOTIDE SEQUENCE [LARGE SCALE GENOMIC DNA]</scope>
    <source>
        <strain evidence="1 2">BIT-d1</strain>
    </source>
</reference>
<accession>A0A6I3LHY2</accession>
<dbReference type="Proteomes" id="UP000438760">
    <property type="component" value="Unassembled WGS sequence"/>
</dbReference>
<sequence length="109" mass="12996">MVQENSSEQISIVDGQYLIHIEFVEMRMSLWVGVFSIENMQTKEVILNFKRHNFHFLTVKEIENTVVIVFQIYPNGQNQYEMSINFDLEQIALFGKIYNFMEYNNSFVI</sequence>
<gene>
    <name evidence="1" type="ORF">GJV76_04520</name>
</gene>
<organism evidence="1 2">
    <name type="scientific">Myroides albus</name>
    <dbReference type="NCBI Taxonomy" id="2562892"/>
    <lineage>
        <taxon>Bacteria</taxon>
        <taxon>Pseudomonadati</taxon>
        <taxon>Bacteroidota</taxon>
        <taxon>Flavobacteriia</taxon>
        <taxon>Flavobacteriales</taxon>
        <taxon>Flavobacteriaceae</taxon>
        <taxon>Myroides</taxon>
    </lineage>
</organism>
<dbReference type="RefSeq" id="WP_155091452.1">
    <property type="nucleotide sequence ID" value="NZ_CP102754.1"/>
</dbReference>
<name>A0A6I3LHY2_9FLAO</name>
<dbReference type="AlphaFoldDB" id="A0A6I3LHY2"/>
<keyword evidence="2" id="KW-1185">Reference proteome</keyword>
<proteinExistence type="predicted"/>
<evidence type="ECO:0000313" key="2">
    <source>
        <dbReference type="Proteomes" id="UP000438760"/>
    </source>
</evidence>
<dbReference type="EMBL" id="WMJX01000006">
    <property type="protein sequence ID" value="MTG97404.1"/>
    <property type="molecule type" value="Genomic_DNA"/>
</dbReference>
<dbReference type="OrthoDB" id="1261471at2"/>
<protein>
    <submittedName>
        <fullName evidence="1">Uncharacterized protein</fullName>
    </submittedName>
</protein>